<dbReference type="CDD" id="cd11577">
    <property type="entry name" value="GH71"/>
    <property type="match status" value="1"/>
</dbReference>
<dbReference type="InterPro" id="IPR051589">
    <property type="entry name" value="Sialate-O-sulfotransferase"/>
</dbReference>
<feature type="domain" description="WSC" evidence="4">
    <location>
        <begin position="600"/>
        <end position="693"/>
    </location>
</feature>
<keyword evidence="3" id="KW-0732">Signal</keyword>
<reference evidence="5" key="1">
    <citation type="submission" date="2020-11" db="EMBL/GenBank/DDBJ databases">
        <authorList>
            <consortium name="DOE Joint Genome Institute"/>
            <person name="Ahrendt S."/>
            <person name="Riley R."/>
            <person name="Andreopoulos W."/>
            <person name="Labutti K."/>
            <person name="Pangilinan J."/>
            <person name="Ruiz-Duenas F.J."/>
            <person name="Barrasa J.M."/>
            <person name="Sanchez-Garcia M."/>
            <person name="Camarero S."/>
            <person name="Miyauchi S."/>
            <person name="Serrano A."/>
            <person name="Linde D."/>
            <person name="Babiker R."/>
            <person name="Drula E."/>
            <person name="Ayuso-Fernandez I."/>
            <person name="Pacheco R."/>
            <person name="Padilla G."/>
            <person name="Ferreira P."/>
            <person name="Barriuso J."/>
            <person name="Kellner H."/>
            <person name="Castanera R."/>
            <person name="Alfaro M."/>
            <person name="Ramirez L."/>
            <person name="Pisabarro A.G."/>
            <person name="Kuo A."/>
            <person name="Tritt A."/>
            <person name="Lipzen A."/>
            <person name="He G."/>
            <person name="Yan M."/>
            <person name="Ng V."/>
            <person name="Cullen D."/>
            <person name="Martin F."/>
            <person name="Rosso M.-N."/>
            <person name="Henrissat B."/>
            <person name="Hibbett D."/>
            <person name="Martinez A.T."/>
            <person name="Grigoriev I.V."/>
        </authorList>
    </citation>
    <scope>NUCLEOTIDE SEQUENCE</scope>
    <source>
        <strain evidence="5">ATCC 90797</strain>
    </source>
</reference>
<evidence type="ECO:0000313" key="5">
    <source>
        <dbReference type="EMBL" id="KAF9495858.1"/>
    </source>
</evidence>
<evidence type="ECO:0000256" key="3">
    <source>
        <dbReference type="SAM" id="SignalP"/>
    </source>
</evidence>
<feature type="domain" description="WSC" evidence="4">
    <location>
        <begin position="481"/>
        <end position="574"/>
    </location>
</feature>
<dbReference type="InterPro" id="IPR002889">
    <property type="entry name" value="WSC_carb-bd"/>
</dbReference>
<feature type="domain" description="WSC" evidence="4">
    <location>
        <begin position="719"/>
        <end position="812"/>
    </location>
</feature>
<feature type="signal peptide" evidence="3">
    <location>
        <begin position="1"/>
        <end position="17"/>
    </location>
</feature>
<dbReference type="GO" id="GO:0051118">
    <property type="term" value="F:glucan endo-1,3-alpha-glucosidase activity"/>
    <property type="evidence" value="ECO:0007669"/>
    <property type="project" value="InterPro"/>
</dbReference>
<dbReference type="SMART" id="SM00321">
    <property type="entry name" value="WSC"/>
    <property type="match status" value="4"/>
</dbReference>
<dbReference type="PANTHER" id="PTHR45964:SF5">
    <property type="entry name" value="WSCD FAMILY MEMBER CG9164"/>
    <property type="match status" value="1"/>
</dbReference>
<dbReference type="AlphaFoldDB" id="A0A9P5ZX05"/>
<evidence type="ECO:0000256" key="2">
    <source>
        <dbReference type="SAM" id="MobiDB-lite"/>
    </source>
</evidence>
<dbReference type="Pfam" id="PF01822">
    <property type="entry name" value="WSC"/>
    <property type="match status" value="4"/>
</dbReference>
<dbReference type="Gene3D" id="3.20.20.80">
    <property type="entry name" value="Glycosidases"/>
    <property type="match status" value="1"/>
</dbReference>
<organism evidence="5 6">
    <name type="scientific">Pleurotus eryngii</name>
    <name type="common">Boletus of the steppes</name>
    <dbReference type="NCBI Taxonomy" id="5323"/>
    <lineage>
        <taxon>Eukaryota</taxon>
        <taxon>Fungi</taxon>
        <taxon>Dikarya</taxon>
        <taxon>Basidiomycota</taxon>
        <taxon>Agaricomycotina</taxon>
        <taxon>Agaricomycetes</taxon>
        <taxon>Agaricomycetidae</taxon>
        <taxon>Agaricales</taxon>
        <taxon>Pleurotineae</taxon>
        <taxon>Pleurotaceae</taxon>
        <taxon>Pleurotus</taxon>
    </lineage>
</organism>
<sequence>MFSTCFLLLSTVAARLSINKPRAPANIQQSYVISNGNSTIFTGDDPAELVKRDGTKYVFMHHVRLSFPYTQADWADDIRQIQAKGIDAIALNIGSSDWQRGQIASAYAAAVGSPLKLFISFDFTEMPCDVADVVSRTNQWANHPNQFKVNGKTMISSFSGDCFGNSGWQAIKDQTSGYLMPFIPNLEGKFSSWPSLDSWLCWGCAWPQGDYTKNRLNLHVCLDISQLGTRYSATISPWFYTHYNYKNIVYNSDNWLLVTRWEQLMSFRNTITFAELVSWNDYGESHHMGPVKGAMPSGTNWVNGLPHTAWFDMSQYYITAFQTGSYPAITKDVIYFWARTHPVAATASSDSLGKPSGWNWVQDTLWAVVFTTSPGSVTLTSGTNTQTFSVNAGVNKLKLPLSPGKITVSMTKNGQVTINYSPAGYTFITNPGTYNYNAYVDSACTLISLLAAVVTPPSSTSSSTTPTSSSGSAAPTSTSLFYAPLGCYVDPGDARVLNGGMTSSSSQTVAGCASSCAAQGFAYFGTEYGSECWCGSAIRAGASTAPSSDCSTPCSGKSSDICGNGNRLSLYEFGAPISSSAMSSATPTSSSTAPTYTSVSYSSLGCYNDPADARVLNGGMTSSSSQTTASCAASCAAQGSSYFGTEYGNECWCGSSIRTGATAAASGDCSMPCSGKASDTCGSSYRLSLYRLGSSTSSTTAPTPSSSATPTSSASPTPSFAYAGCFVDSSNARILNGGSTTSSTLSVNSCISSCSARGFVYAGTEYGKECWCGSDLASGATRAAESDCKMTCSGQASDICGGSNRISLYRLSSGTSSSSPSSSVAASSTLRTSTSSPSSTATSASSTPGATWTYVGCVEEGTTGSRRALTGPSHTRSDMTPALCQSLCTGYDYSGTEHGYQLTFLQGFCGNSLNNNGATGTTISSTSCNTPCSGDSTQKCGGSWTLSLFARRSTTQRRRRHGASWRRKIFNQTN</sequence>
<keyword evidence="6" id="KW-1185">Reference proteome</keyword>
<gene>
    <name evidence="5" type="ORF">BDN71DRAFT_1390602</name>
</gene>
<evidence type="ECO:0000313" key="6">
    <source>
        <dbReference type="Proteomes" id="UP000807025"/>
    </source>
</evidence>
<evidence type="ECO:0000256" key="1">
    <source>
        <dbReference type="ARBA" id="ARBA00022737"/>
    </source>
</evidence>
<dbReference type="PANTHER" id="PTHR45964">
    <property type="entry name" value="WSCD FAMILY MEMBER CG9164"/>
    <property type="match status" value="1"/>
</dbReference>
<dbReference type="OrthoDB" id="3257981at2759"/>
<dbReference type="InterPro" id="IPR005197">
    <property type="entry name" value="Glyco_hydro_71"/>
</dbReference>
<feature type="region of interest" description="Disordered" evidence="2">
    <location>
        <begin position="813"/>
        <end position="848"/>
    </location>
</feature>
<name>A0A9P5ZX05_PLEER</name>
<dbReference type="Pfam" id="PF03659">
    <property type="entry name" value="Glyco_hydro_71"/>
    <property type="match status" value="1"/>
</dbReference>
<dbReference type="EMBL" id="MU154558">
    <property type="protein sequence ID" value="KAF9495858.1"/>
    <property type="molecule type" value="Genomic_DNA"/>
</dbReference>
<comment type="caution">
    <text evidence="5">The sequence shown here is derived from an EMBL/GenBank/DDBJ whole genome shotgun (WGS) entry which is preliminary data.</text>
</comment>
<feature type="domain" description="WSC" evidence="4">
    <location>
        <begin position="851"/>
        <end position="952"/>
    </location>
</feature>
<accession>A0A9P5ZX05</accession>
<keyword evidence="1" id="KW-0677">Repeat</keyword>
<protein>
    <recommendedName>
        <fullName evidence="4">WSC domain-containing protein</fullName>
    </recommendedName>
</protein>
<proteinExistence type="predicted"/>
<feature type="chain" id="PRO_5040441347" description="WSC domain-containing protein" evidence="3">
    <location>
        <begin position="18"/>
        <end position="974"/>
    </location>
</feature>
<feature type="region of interest" description="Disordered" evidence="2">
    <location>
        <begin position="696"/>
        <end position="716"/>
    </location>
</feature>
<dbReference type="PROSITE" id="PS51212">
    <property type="entry name" value="WSC"/>
    <property type="match status" value="4"/>
</dbReference>
<dbReference type="Proteomes" id="UP000807025">
    <property type="component" value="Unassembled WGS sequence"/>
</dbReference>
<evidence type="ECO:0000259" key="4">
    <source>
        <dbReference type="PROSITE" id="PS51212"/>
    </source>
</evidence>